<dbReference type="Proteomes" id="UP001220610">
    <property type="component" value="Chromosome"/>
</dbReference>
<sequence length="240" mass="27466">MKKMIAMSALVLMTVASFAQETPVVADSRRTVTVSGSAEMEIVPDEIYVVIDLKEYEKKGNKTSLEKIKTDFLEKCRSIGLADSLISIASYDGYTANPWLTKRKKKEEMNASISYQIKFTNSRKMDELVNLLDDDATQNFRIVRTWHSKMTEYRKQLKIQAVKEAKEKAVYLAEAINEKVYNAIKIVEPQDIMVQPYRGSQAMLSNVVMDAKYKADVYDSGIDFKKIKLRFEVEVVFGLR</sequence>
<feature type="signal peptide" evidence="1">
    <location>
        <begin position="1"/>
        <end position="19"/>
    </location>
</feature>
<dbReference type="Gene3D" id="3.30.110.170">
    <property type="entry name" value="Protein of unknown function (DUF541), domain 1"/>
    <property type="match status" value="1"/>
</dbReference>
<name>A0AAJ5WTH7_9BACT</name>
<protein>
    <submittedName>
        <fullName evidence="2">SIMPL domain-containing protein</fullName>
    </submittedName>
</protein>
<gene>
    <name evidence="2" type="ORF">P0Y53_23010</name>
</gene>
<dbReference type="Pfam" id="PF04402">
    <property type="entry name" value="SIMPL"/>
    <property type="match status" value="1"/>
</dbReference>
<keyword evidence="1" id="KW-0732">Signal</keyword>
<dbReference type="GO" id="GO:0006974">
    <property type="term" value="P:DNA damage response"/>
    <property type="evidence" value="ECO:0007669"/>
    <property type="project" value="TreeGrafter"/>
</dbReference>
<dbReference type="AlphaFoldDB" id="A0AAJ5WTH7"/>
<dbReference type="InterPro" id="IPR052022">
    <property type="entry name" value="26kDa_periplasmic_antigen"/>
</dbReference>
<accession>A0AAJ5WTH7</accession>
<dbReference type="InterPro" id="IPR007497">
    <property type="entry name" value="SIMPL/DUF541"/>
</dbReference>
<dbReference type="Gene3D" id="3.30.70.2970">
    <property type="entry name" value="Protein of unknown function (DUF541), domain 2"/>
    <property type="match status" value="1"/>
</dbReference>
<evidence type="ECO:0000313" key="2">
    <source>
        <dbReference type="EMBL" id="WEK35372.1"/>
    </source>
</evidence>
<evidence type="ECO:0000313" key="3">
    <source>
        <dbReference type="Proteomes" id="UP001220610"/>
    </source>
</evidence>
<dbReference type="PANTHER" id="PTHR34387">
    <property type="entry name" value="SLR1258 PROTEIN"/>
    <property type="match status" value="1"/>
</dbReference>
<proteinExistence type="predicted"/>
<dbReference type="PANTHER" id="PTHR34387:SF1">
    <property type="entry name" value="PERIPLASMIC IMMUNOGENIC PROTEIN"/>
    <property type="match status" value="1"/>
</dbReference>
<evidence type="ECO:0000256" key="1">
    <source>
        <dbReference type="SAM" id="SignalP"/>
    </source>
</evidence>
<feature type="chain" id="PRO_5042610614" evidence="1">
    <location>
        <begin position="20"/>
        <end position="240"/>
    </location>
</feature>
<organism evidence="2 3">
    <name type="scientific">Candidatus Pseudobacter hemicellulosilyticus</name>
    <dbReference type="NCBI Taxonomy" id="3121375"/>
    <lineage>
        <taxon>Bacteria</taxon>
        <taxon>Pseudomonadati</taxon>
        <taxon>Bacteroidota</taxon>
        <taxon>Chitinophagia</taxon>
        <taxon>Chitinophagales</taxon>
        <taxon>Chitinophagaceae</taxon>
        <taxon>Pseudobacter</taxon>
    </lineage>
</organism>
<reference evidence="2" key="1">
    <citation type="submission" date="2023-03" db="EMBL/GenBank/DDBJ databases">
        <title>Andean soil-derived lignocellulolytic bacterial consortium as a source of novel taxa and putative plastic-active enzymes.</title>
        <authorList>
            <person name="Diaz-Garcia L."/>
            <person name="Chuvochina M."/>
            <person name="Feuerriegel G."/>
            <person name="Bunk B."/>
            <person name="Sproer C."/>
            <person name="Streit W.R."/>
            <person name="Rodriguez L.M."/>
            <person name="Overmann J."/>
            <person name="Jimenez D.J."/>
        </authorList>
    </citation>
    <scope>NUCLEOTIDE SEQUENCE</scope>
    <source>
        <strain evidence="2">MAG 7</strain>
    </source>
</reference>
<dbReference type="EMBL" id="CP119311">
    <property type="protein sequence ID" value="WEK35372.1"/>
    <property type="molecule type" value="Genomic_DNA"/>
</dbReference>